<dbReference type="Pfam" id="PF14917">
    <property type="entry name" value="CCDC74_C"/>
    <property type="match status" value="1"/>
</dbReference>
<organism evidence="3 4">
    <name type="scientific">Ailuropoda melanoleuca</name>
    <name type="common">Giant panda</name>
    <dbReference type="NCBI Taxonomy" id="9646"/>
    <lineage>
        <taxon>Eukaryota</taxon>
        <taxon>Metazoa</taxon>
        <taxon>Chordata</taxon>
        <taxon>Craniata</taxon>
        <taxon>Vertebrata</taxon>
        <taxon>Euteleostomi</taxon>
        <taxon>Mammalia</taxon>
        <taxon>Eutheria</taxon>
        <taxon>Laurasiatheria</taxon>
        <taxon>Carnivora</taxon>
        <taxon>Caniformia</taxon>
        <taxon>Ursidae</taxon>
        <taxon>Ailuropoda</taxon>
    </lineage>
</organism>
<dbReference type="GeneTree" id="ENSGT00390000007249"/>
<feature type="region of interest" description="Disordered" evidence="1">
    <location>
        <begin position="169"/>
        <end position="192"/>
    </location>
</feature>
<evidence type="ECO:0000313" key="4">
    <source>
        <dbReference type="Proteomes" id="UP000008912"/>
    </source>
</evidence>
<protein>
    <submittedName>
        <fullName evidence="3">Coiled-coil domain-containing protein 74B</fullName>
    </submittedName>
</protein>
<dbReference type="AlphaFoldDB" id="A0A7N5P1W5"/>
<dbReference type="PANTHER" id="PTHR14882:SF5">
    <property type="entry name" value="COILED-COIL DOMAIN CONTAINING 74A"/>
    <property type="match status" value="1"/>
</dbReference>
<evidence type="ECO:0000256" key="1">
    <source>
        <dbReference type="SAM" id="MobiDB-lite"/>
    </source>
</evidence>
<feature type="region of interest" description="Disordered" evidence="1">
    <location>
        <begin position="295"/>
        <end position="326"/>
    </location>
</feature>
<dbReference type="InterPro" id="IPR029422">
    <property type="entry name" value="CCDC74_C"/>
</dbReference>
<evidence type="ECO:0000259" key="2">
    <source>
        <dbReference type="Pfam" id="PF14917"/>
    </source>
</evidence>
<dbReference type="Proteomes" id="UP000008912">
    <property type="component" value="Unassembled WGS sequence"/>
</dbReference>
<dbReference type="Ensembl" id="ENSAMET00000047412.1">
    <property type="protein sequence ID" value="ENSAMEP00000026935.1"/>
    <property type="gene ID" value="ENSAMEG00000011114.2"/>
</dbReference>
<reference evidence="3" key="3">
    <citation type="submission" date="2025-09" db="UniProtKB">
        <authorList>
            <consortium name="Ensembl"/>
        </authorList>
    </citation>
    <scope>IDENTIFICATION</scope>
</reference>
<dbReference type="InterPro" id="IPR040370">
    <property type="entry name" value="CCDC74A/CCDC74B/CCDC92"/>
</dbReference>
<keyword evidence="4" id="KW-1185">Reference proteome</keyword>
<name>A0A7N5P1W5_AILME</name>
<reference evidence="3" key="2">
    <citation type="submission" date="2025-08" db="UniProtKB">
        <authorList>
            <consortium name="Ensembl"/>
        </authorList>
    </citation>
    <scope>IDENTIFICATION</scope>
</reference>
<dbReference type="InParanoid" id="A0A7N5P1W5"/>
<proteinExistence type="predicted"/>
<gene>
    <name evidence="3" type="primary">LOC100465414</name>
</gene>
<feature type="domain" description="Coiled coil protein 74 C-terminal" evidence="2">
    <location>
        <begin position="252"/>
        <end position="375"/>
    </location>
</feature>
<feature type="compositionally biased region" description="Basic and acidic residues" evidence="1">
    <location>
        <begin position="183"/>
        <end position="192"/>
    </location>
</feature>
<dbReference type="PANTHER" id="PTHR14882">
    <property type="entry name" value="COILED-COIL DOMAIN-CONTAINING 74A"/>
    <property type="match status" value="1"/>
</dbReference>
<accession>A0A7N5P1W5</accession>
<reference evidence="3 4" key="1">
    <citation type="journal article" date="2010" name="Nature">
        <title>The sequence and de novo assembly of the giant panda genome.</title>
        <authorList>
            <person name="Li R."/>
            <person name="Fan W."/>
            <person name="Tian G."/>
            <person name="Zhu H."/>
            <person name="He L."/>
            <person name="Cai J."/>
            <person name="Huang Q."/>
            <person name="Cai Q."/>
            <person name="Li B."/>
            <person name="Bai Y."/>
            <person name="Zhang Z."/>
            <person name="Zhang Y."/>
            <person name="Wang W."/>
            <person name="Li J."/>
            <person name="Wei F."/>
            <person name="Li H."/>
            <person name="Jian M."/>
            <person name="Li J."/>
            <person name="Zhang Z."/>
            <person name="Nielsen R."/>
            <person name="Li D."/>
            <person name="Gu W."/>
            <person name="Yang Z."/>
            <person name="Xuan Z."/>
            <person name="Ryder O.A."/>
            <person name="Leung F.C."/>
            <person name="Zhou Y."/>
            <person name="Cao J."/>
            <person name="Sun X."/>
            <person name="Fu Y."/>
            <person name="Fang X."/>
            <person name="Guo X."/>
            <person name="Wang B."/>
            <person name="Hou R."/>
            <person name="Shen F."/>
            <person name="Mu B."/>
            <person name="Ni P."/>
            <person name="Lin R."/>
            <person name="Qian W."/>
            <person name="Wang G."/>
            <person name="Yu C."/>
            <person name="Nie W."/>
            <person name="Wang J."/>
            <person name="Wu Z."/>
            <person name="Liang H."/>
            <person name="Min J."/>
            <person name="Wu Q."/>
            <person name="Cheng S."/>
            <person name="Ruan J."/>
            <person name="Wang M."/>
            <person name="Shi Z."/>
            <person name="Wen M."/>
            <person name="Liu B."/>
            <person name="Ren X."/>
            <person name="Zheng H."/>
            <person name="Dong D."/>
            <person name="Cook K."/>
            <person name="Shan G."/>
            <person name="Zhang H."/>
            <person name="Kosiol C."/>
            <person name="Xie X."/>
            <person name="Lu Z."/>
            <person name="Zheng H."/>
            <person name="Li Y."/>
            <person name="Steiner C.C."/>
            <person name="Lam T.T."/>
            <person name="Lin S."/>
            <person name="Zhang Q."/>
            <person name="Li G."/>
            <person name="Tian J."/>
            <person name="Gong T."/>
            <person name="Liu H."/>
            <person name="Zhang D."/>
            <person name="Fang L."/>
            <person name="Ye C."/>
            <person name="Zhang J."/>
            <person name="Hu W."/>
            <person name="Xu A."/>
            <person name="Ren Y."/>
            <person name="Zhang G."/>
            <person name="Bruford M.W."/>
            <person name="Li Q."/>
            <person name="Ma L."/>
            <person name="Guo Y."/>
            <person name="An N."/>
            <person name="Hu Y."/>
            <person name="Zheng Y."/>
            <person name="Shi Y."/>
            <person name="Li Z."/>
            <person name="Liu Q."/>
            <person name="Chen Y."/>
            <person name="Zhao J."/>
            <person name="Qu N."/>
            <person name="Zhao S."/>
            <person name="Tian F."/>
            <person name="Wang X."/>
            <person name="Wang H."/>
            <person name="Xu L."/>
            <person name="Liu X."/>
            <person name="Vinar T."/>
            <person name="Wang Y."/>
            <person name="Lam T.W."/>
            <person name="Yiu S.M."/>
            <person name="Liu S."/>
            <person name="Zhang H."/>
            <person name="Li D."/>
            <person name="Huang Y."/>
            <person name="Wang X."/>
            <person name="Yang G."/>
            <person name="Jiang Z."/>
            <person name="Wang J."/>
            <person name="Qin N."/>
            <person name="Li L."/>
            <person name="Li J."/>
            <person name="Bolund L."/>
            <person name="Kristiansen K."/>
            <person name="Wong G.K."/>
            <person name="Olson M."/>
            <person name="Zhang X."/>
            <person name="Li S."/>
            <person name="Yang H."/>
            <person name="Wang J."/>
            <person name="Wang J."/>
        </authorList>
    </citation>
    <scope>NUCLEOTIDE SEQUENCE [LARGE SCALE GENOMIC DNA]</scope>
</reference>
<sequence>MGQPCLEFWVCGVLCRVRQPIASSSCSAFLRLGVLPGAALGLPFLCGAQAGSGPCPWGGNLCGSGPRPLIQCHFAQNGVLLRSPGTAVGPSPALAFPEYTWGRPASWRQLLPQSAGITHRPSEPHSGLPAAPRWGFCYHLSFPRRKPRQGAGGDLGPGSRHPLTALAAANSQGKARTQLSFSKKQDSKADVPQKMDLEEEIPAAALFHNSKPDKAAGMQGPAKHEEVETSGAVAASAAGNQHRGKQPPAMGLPPYLRKPTTLQQCEVVIRRLWNANLLQAQELQHLKALLEGNQRPKATPEEAGPSSPKDQEALHPGATQLPKVPTKGVPKKCLILSPMPVAERSILPALKQTLKSSFTERQKRLQAVKSRRLHRSAL</sequence>
<evidence type="ECO:0000313" key="3">
    <source>
        <dbReference type="Ensembl" id="ENSAMEP00000026935.1"/>
    </source>
</evidence>
<feature type="compositionally biased region" description="Polar residues" evidence="1">
    <location>
        <begin position="169"/>
        <end position="182"/>
    </location>
</feature>